<dbReference type="PANTHER" id="PTHR24287">
    <property type="entry name" value="P450, PUTATIVE (EUROFUNG)-RELATED"/>
    <property type="match status" value="1"/>
</dbReference>
<dbReference type="Gene3D" id="1.10.630.10">
    <property type="entry name" value="Cytochrome P450"/>
    <property type="match status" value="1"/>
</dbReference>
<protein>
    <submittedName>
        <fullName evidence="8">Cytochrome P450 monooxygenase fsdH</fullName>
    </submittedName>
</protein>
<evidence type="ECO:0000313" key="8">
    <source>
        <dbReference type="EMBL" id="KAK8856025.1"/>
    </source>
</evidence>
<accession>A0ABR2I214</accession>
<dbReference type="EMBL" id="JAPCWZ010000007">
    <property type="protein sequence ID" value="KAK8856025.1"/>
    <property type="molecule type" value="Genomic_DNA"/>
</dbReference>
<dbReference type="PRINTS" id="PR00385">
    <property type="entry name" value="P450"/>
</dbReference>
<evidence type="ECO:0000256" key="2">
    <source>
        <dbReference type="ARBA" id="ARBA00010617"/>
    </source>
</evidence>
<organism evidence="8 9">
    <name type="scientific">Apiospora arundinis</name>
    <dbReference type="NCBI Taxonomy" id="335852"/>
    <lineage>
        <taxon>Eukaryota</taxon>
        <taxon>Fungi</taxon>
        <taxon>Dikarya</taxon>
        <taxon>Ascomycota</taxon>
        <taxon>Pezizomycotina</taxon>
        <taxon>Sordariomycetes</taxon>
        <taxon>Xylariomycetidae</taxon>
        <taxon>Amphisphaeriales</taxon>
        <taxon>Apiosporaceae</taxon>
        <taxon>Apiospora</taxon>
    </lineage>
</organism>
<dbReference type="Pfam" id="PF00067">
    <property type="entry name" value="p450"/>
    <property type="match status" value="1"/>
</dbReference>
<proteinExistence type="inferred from homology"/>
<evidence type="ECO:0000313" key="9">
    <source>
        <dbReference type="Proteomes" id="UP001390339"/>
    </source>
</evidence>
<dbReference type="InterPro" id="IPR036396">
    <property type="entry name" value="Cyt_P450_sf"/>
</dbReference>
<dbReference type="PANTHER" id="PTHR24287:SF1">
    <property type="entry name" value="P450, PUTATIVE (EUROFUNG)-RELATED"/>
    <property type="match status" value="1"/>
</dbReference>
<evidence type="ECO:0000256" key="4">
    <source>
        <dbReference type="ARBA" id="ARBA00022723"/>
    </source>
</evidence>
<dbReference type="InterPro" id="IPR002403">
    <property type="entry name" value="Cyt_P450_E_grp-IV"/>
</dbReference>
<dbReference type="Proteomes" id="UP001390339">
    <property type="component" value="Unassembled WGS sequence"/>
</dbReference>
<evidence type="ECO:0000256" key="5">
    <source>
        <dbReference type="ARBA" id="ARBA00023002"/>
    </source>
</evidence>
<evidence type="ECO:0000256" key="1">
    <source>
        <dbReference type="ARBA" id="ARBA00001971"/>
    </source>
</evidence>
<dbReference type="InterPro" id="IPR001128">
    <property type="entry name" value="Cyt_P450"/>
</dbReference>
<keyword evidence="7 8" id="KW-0503">Monooxygenase</keyword>
<name>A0ABR2I214_9PEZI</name>
<keyword evidence="6" id="KW-0408">Iron</keyword>
<dbReference type="SUPFAM" id="SSF48264">
    <property type="entry name" value="Cytochrome P450"/>
    <property type="match status" value="1"/>
</dbReference>
<gene>
    <name evidence="8" type="ORF">PGQ11_011937</name>
</gene>
<comment type="caution">
    <text evidence="8">The sequence shown here is derived from an EMBL/GenBank/DDBJ whole genome shotgun (WGS) entry which is preliminary data.</text>
</comment>
<keyword evidence="3" id="KW-0349">Heme</keyword>
<keyword evidence="9" id="KW-1185">Reference proteome</keyword>
<keyword evidence="4" id="KW-0479">Metal-binding</keyword>
<sequence>MSFALYMLPRRPEVWAKLPADVLAHYVSPLTYEAQEEMRYLKWVVSETLRLFPPIAKNGRMAIGDTVLPDGGGPDGRSPLLVTKGTSVLFSVYVMQRRTDLWGPDADDFKPGRWSPDSERKGRHRWEYLPFLGGPRICPGQKVALTQTCHVLARLASAFESIDNMDPRDWREQWTLSIAPKDAVKVKMVSAL</sequence>
<dbReference type="PRINTS" id="PR00465">
    <property type="entry name" value="EP450IV"/>
</dbReference>
<evidence type="ECO:0000256" key="7">
    <source>
        <dbReference type="ARBA" id="ARBA00023033"/>
    </source>
</evidence>
<comment type="similarity">
    <text evidence="2">Belongs to the cytochrome P450 family.</text>
</comment>
<comment type="cofactor">
    <cofactor evidence="1">
        <name>heme</name>
        <dbReference type="ChEBI" id="CHEBI:30413"/>
    </cofactor>
</comment>
<evidence type="ECO:0000256" key="6">
    <source>
        <dbReference type="ARBA" id="ARBA00023004"/>
    </source>
</evidence>
<reference evidence="8 9" key="1">
    <citation type="journal article" date="2024" name="IMA Fungus">
        <title>Apiospora arundinis, a panoply of carbohydrate-active enzymes and secondary metabolites.</title>
        <authorList>
            <person name="Sorensen T."/>
            <person name="Petersen C."/>
            <person name="Muurmann A.T."/>
            <person name="Christiansen J.V."/>
            <person name="Brundto M.L."/>
            <person name="Overgaard C.K."/>
            <person name="Boysen A.T."/>
            <person name="Wollenberg R.D."/>
            <person name="Larsen T.O."/>
            <person name="Sorensen J.L."/>
            <person name="Nielsen K.L."/>
            <person name="Sondergaard T.E."/>
        </authorList>
    </citation>
    <scope>NUCLEOTIDE SEQUENCE [LARGE SCALE GENOMIC DNA]</scope>
    <source>
        <strain evidence="8 9">AAU 773</strain>
    </source>
</reference>
<dbReference type="InterPro" id="IPR047146">
    <property type="entry name" value="Cyt_P450_E_CYP52_fungi"/>
</dbReference>
<keyword evidence="5" id="KW-0560">Oxidoreductase</keyword>
<evidence type="ECO:0000256" key="3">
    <source>
        <dbReference type="ARBA" id="ARBA00022617"/>
    </source>
</evidence>
<dbReference type="GO" id="GO:0004497">
    <property type="term" value="F:monooxygenase activity"/>
    <property type="evidence" value="ECO:0007669"/>
    <property type="project" value="UniProtKB-KW"/>
</dbReference>